<comment type="caution">
    <text evidence="22">The sequence shown here is derived from an EMBL/GenBank/DDBJ whole genome shotgun (WGS) entry which is preliminary data.</text>
</comment>
<evidence type="ECO:0000256" key="8">
    <source>
        <dbReference type="ARBA" id="ARBA00022692"/>
    </source>
</evidence>
<evidence type="ECO:0000256" key="20">
    <source>
        <dbReference type="SAM" id="SignalP"/>
    </source>
</evidence>
<keyword evidence="10" id="KW-0653">Protein transport</keyword>
<dbReference type="GO" id="GO:0034045">
    <property type="term" value="C:phagophore assembly site membrane"/>
    <property type="evidence" value="ECO:0007669"/>
    <property type="project" value="UniProtKB-SubCell"/>
</dbReference>
<dbReference type="OMA" id="GSSHWGF"/>
<dbReference type="Proteomes" id="UP000029665">
    <property type="component" value="Unassembled WGS sequence"/>
</dbReference>
<evidence type="ECO:0000256" key="19">
    <source>
        <dbReference type="SAM" id="Phobius"/>
    </source>
</evidence>
<evidence type="ECO:0000256" key="1">
    <source>
        <dbReference type="ARBA" id="ARBA00004304"/>
    </source>
</evidence>
<evidence type="ECO:0000256" key="11">
    <source>
        <dbReference type="ARBA" id="ARBA00022989"/>
    </source>
</evidence>
<dbReference type="AlphaFoldDB" id="A0A060SE51"/>
<evidence type="ECO:0000256" key="6">
    <source>
        <dbReference type="ARBA" id="ARBA00013776"/>
    </source>
</evidence>
<evidence type="ECO:0000256" key="9">
    <source>
        <dbReference type="ARBA" id="ARBA00022729"/>
    </source>
</evidence>
<dbReference type="GO" id="GO:0000139">
    <property type="term" value="C:Golgi membrane"/>
    <property type="evidence" value="ECO:0007669"/>
    <property type="project" value="UniProtKB-SubCell"/>
</dbReference>
<keyword evidence="16" id="KW-1015">Disulfide bond</keyword>
<evidence type="ECO:0000256" key="10">
    <source>
        <dbReference type="ARBA" id="ARBA00022927"/>
    </source>
</evidence>
<evidence type="ECO:0000256" key="4">
    <source>
        <dbReference type="ARBA" id="ARBA00004614"/>
    </source>
</evidence>
<evidence type="ECO:0000313" key="22">
    <source>
        <dbReference type="EMBL" id="CDO72491.1"/>
    </source>
</evidence>
<evidence type="ECO:0000256" key="15">
    <source>
        <dbReference type="ARBA" id="ARBA00023136"/>
    </source>
</evidence>
<keyword evidence="9 20" id="KW-0732">Signal</keyword>
<protein>
    <recommendedName>
        <fullName evidence="6">Autophagy-related protein 27</fullName>
    </recommendedName>
</protein>
<evidence type="ECO:0000256" key="12">
    <source>
        <dbReference type="ARBA" id="ARBA00023006"/>
    </source>
</evidence>
<dbReference type="GO" id="GO:0030659">
    <property type="term" value="C:cytoplasmic vesicle membrane"/>
    <property type="evidence" value="ECO:0007669"/>
    <property type="project" value="UniProtKB-SubCell"/>
</dbReference>
<comment type="subcellular location">
    <subcellularLocation>
        <location evidence="2">Cytoplasmic vesicle membrane</location>
        <topology evidence="2">Single-pass type I membrane protein</topology>
    </subcellularLocation>
    <subcellularLocation>
        <location evidence="4">Golgi apparatus membrane</location>
        <topology evidence="4">Single-pass type I membrane protein</topology>
    </subcellularLocation>
    <subcellularLocation>
        <location evidence="1">Mitochondrion membrane</location>
        <topology evidence="1">Single-pass membrane protein</topology>
    </subcellularLocation>
    <subcellularLocation>
        <location evidence="3">Preautophagosomal structure membrane</location>
        <topology evidence="3">Single-pass type I membrane protein</topology>
    </subcellularLocation>
</comment>
<evidence type="ECO:0000256" key="14">
    <source>
        <dbReference type="ARBA" id="ARBA00023128"/>
    </source>
</evidence>
<dbReference type="OrthoDB" id="29460at2759"/>
<keyword evidence="17" id="KW-0968">Cytoplasmic vesicle</keyword>
<feature type="signal peptide" evidence="20">
    <location>
        <begin position="1"/>
        <end position="24"/>
    </location>
</feature>
<evidence type="ECO:0000259" key="21">
    <source>
        <dbReference type="PROSITE" id="PS51914"/>
    </source>
</evidence>
<organism evidence="22 23">
    <name type="scientific">Pycnoporus cinnabarinus</name>
    <name type="common">Cinnabar-red polypore</name>
    <name type="synonym">Trametes cinnabarina</name>
    <dbReference type="NCBI Taxonomy" id="5643"/>
    <lineage>
        <taxon>Eukaryota</taxon>
        <taxon>Fungi</taxon>
        <taxon>Dikarya</taxon>
        <taxon>Basidiomycota</taxon>
        <taxon>Agaricomycotina</taxon>
        <taxon>Agaricomycetes</taxon>
        <taxon>Polyporales</taxon>
        <taxon>Polyporaceae</taxon>
        <taxon>Trametes</taxon>
    </lineage>
</organism>
<dbReference type="PROSITE" id="PS51914">
    <property type="entry name" value="MRH"/>
    <property type="match status" value="1"/>
</dbReference>
<dbReference type="EMBL" id="CCBP010000113">
    <property type="protein sequence ID" value="CDO72491.1"/>
    <property type="molecule type" value="Genomic_DNA"/>
</dbReference>
<dbReference type="GO" id="GO:0015031">
    <property type="term" value="P:protein transport"/>
    <property type="evidence" value="ECO:0007669"/>
    <property type="project" value="UniProtKB-KW"/>
</dbReference>
<evidence type="ECO:0000256" key="7">
    <source>
        <dbReference type="ARBA" id="ARBA00022448"/>
    </source>
</evidence>
<dbReference type="GO" id="GO:0006914">
    <property type="term" value="P:autophagy"/>
    <property type="evidence" value="ECO:0007669"/>
    <property type="project" value="UniProtKB-KW"/>
</dbReference>
<keyword evidence="11 19" id="KW-1133">Transmembrane helix</keyword>
<evidence type="ECO:0000256" key="18">
    <source>
        <dbReference type="SAM" id="MobiDB-lite"/>
    </source>
</evidence>
<dbReference type="STRING" id="5643.A0A060SE51"/>
<evidence type="ECO:0000256" key="13">
    <source>
        <dbReference type="ARBA" id="ARBA00023034"/>
    </source>
</evidence>
<dbReference type="PANTHER" id="PTHR15071:SF13">
    <property type="entry name" value="AUTOPHAGY-RELATED PROTEIN 27"/>
    <property type="match status" value="1"/>
</dbReference>
<keyword evidence="15 19" id="KW-0472">Membrane</keyword>
<keyword evidence="13" id="KW-0333">Golgi apparatus</keyword>
<feature type="transmembrane region" description="Helical" evidence="19">
    <location>
        <begin position="224"/>
        <end position="245"/>
    </location>
</feature>
<keyword evidence="8 19" id="KW-0812">Transmembrane</keyword>
<keyword evidence="14" id="KW-0496">Mitochondrion</keyword>
<dbReference type="PANTHER" id="PTHR15071">
    <property type="entry name" value="MANNOSE-6-PHOSPHATE RECEPTOR FAMILY MEMBER"/>
    <property type="match status" value="1"/>
</dbReference>
<gene>
    <name evidence="22" type="ORF">BN946_scf184980.g32</name>
</gene>
<keyword evidence="12" id="KW-0072">Autophagy</keyword>
<evidence type="ECO:0000256" key="17">
    <source>
        <dbReference type="ARBA" id="ARBA00023329"/>
    </source>
</evidence>
<comment type="similarity">
    <text evidence="5">Belongs to the ATG27 family.</text>
</comment>
<dbReference type="InterPro" id="IPR018939">
    <property type="entry name" value="Autophagy-rel_prot_27"/>
</dbReference>
<feature type="domain" description="MRH" evidence="21">
    <location>
        <begin position="31"/>
        <end position="191"/>
    </location>
</feature>
<dbReference type="HOGENOM" id="CLU_047751_1_0_1"/>
<evidence type="ECO:0000256" key="3">
    <source>
        <dbReference type="ARBA" id="ARBA00004472"/>
    </source>
</evidence>
<sequence length="295" mass="32214">MMAVFRHPISRLAILTLVTALASAQEDTKPFDCRITVDDLQYDLESLAGEHSVSRELSVPPSKIEDKVTFNLCADLERKSDVPTEDQCPEGTRACLVRTNRKEGHSDRVFSVIPLANSSASAVTPTRLSSPKGIELTFAGSPYPSVVNADPIPQYFHLELLCSTEISNINFTSYDGKDLNLEWSAPAGCGFSGPSDDDSEKPDKGDDGDSGSGGDKHESVGSGLGYFFLLFFLAFVAYFALGAYYNYTTYGATGADLIPHRDFWREVPYMLRDVVSHLCSAIRPRQASRGGYIAV</sequence>
<keyword evidence="23" id="KW-1185">Reference proteome</keyword>
<evidence type="ECO:0000256" key="5">
    <source>
        <dbReference type="ARBA" id="ARBA00005363"/>
    </source>
</evidence>
<name>A0A060SE51_PYCCI</name>
<dbReference type="Pfam" id="PF09451">
    <property type="entry name" value="ATG27"/>
    <property type="match status" value="1"/>
</dbReference>
<dbReference type="InterPro" id="IPR044865">
    <property type="entry name" value="MRH_dom"/>
</dbReference>
<feature type="chain" id="PRO_5001587460" description="Autophagy-related protein 27" evidence="20">
    <location>
        <begin position="25"/>
        <end position="295"/>
    </location>
</feature>
<accession>A0A060SE51</accession>
<evidence type="ECO:0000256" key="16">
    <source>
        <dbReference type="ARBA" id="ARBA00023157"/>
    </source>
</evidence>
<dbReference type="Gene3D" id="2.70.130.10">
    <property type="entry name" value="Mannose-6-phosphate receptor binding domain"/>
    <property type="match status" value="1"/>
</dbReference>
<dbReference type="GO" id="GO:0031966">
    <property type="term" value="C:mitochondrial membrane"/>
    <property type="evidence" value="ECO:0007669"/>
    <property type="project" value="UniProtKB-SubCell"/>
</dbReference>
<keyword evidence="7" id="KW-0813">Transport</keyword>
<evidence type="ECO:0000256" key="2">
    <source>
        <dbReference type="ARBA" id="ARBA00004358"/>
    </source>
</evidence>
<feature type="region of interest" description="Disordered" evidence="18">
    <location>
        <begin position="192"/>
        <end position="216"/>
    </location>
</feature>
<dbReference type="InterPro" id="IPR009011">
    <property type="entry name" value="Man6P_isomerase_rcpt-bd_dom_sf"/>
</dbReference>
<evidence type="ECO:0000313" key="23">
    <source>
        <dbReference type="Proteomes" id="UP000029665"/>
    </source>
</evidence>
<reference evidence="22" key="1">
    <citation type="submission" date="2014-01" db="EMBL/GenBank/DDBJ databases">
        <title>The genome of the white-rot fungus Pycnoporus cinnabarinus: a basidiomycete model with a versatile arsenal for lignocellulosic biomass breakdown.</title>
        <authorList>
            <person name="Levasseur A."/>
            <person name="Lomascolo A."/>
            <person name="Ruiz-Duenas F.J."/>
            <person name="Uzan E."/>
            <person name="Piumi F."/>
            <person name="Kues U."/>
            <person name="Ram A.F.J."/>
            <person name="Murat C."/>
            <person name="Haon M."/>
            <person name="Benoit I."/>
            <person name="Arfi Y."/>
            <person name="Chevret D."/>
            <person name="Drula E."/>
            <person name="Kwon M.J."/>
            <person name="Gouret P."/>
            <person name="Lesage-Meessen L."/>
            <person name="Lombard V."/>
            <person name="Mariette J."/>
            <person name="Noirot C."/>
            <person name="Park J."/>
            <person name="Patyshakuliyeva A."/>
            <person name="Wieneger R.A.B."/>
            <person name="Wosten H.A.B."/>
            <person name="Martin F."/>
            <person name="Coutinho P.M."/>
            <person name="de Vries R."/>
            <person name="Martinez A.T."/>
            <person name="Klopp C."/>
            <person name="Pontarotti P."/>
            <person name="Henrissat B."/>
            <person name="Record E."/>
        </authorList>
    </citation>
    <scope>NUCLEOTIDE SEQUENCE [LARGE SCALE GENOMIC DNA]</scope>
    <source>
        <strain evidence="22">BRFM137</strain>
    </source>
</reference>
<proteinExistence type="inferred from homology"/>